<name>A0A0R3WTP1_HYDTA</name>
<dbReference type="WBParaSite" id="TTAC_0000413101-mRNA-1">
    <property type="protein sequence ID" value="TTAC_0000413101-mRNA-1"/>
    <property type="gene ID" value="TTAC_0000413101"/>
</dbReference>
<reference evidence="4" key="1">
    <citation type="submission" date="2017-02" db="UniProtKB">
        <authorList>
            <consortium name="WormBaseParasite"/>
        </authorList>
    </citation>
    <scope>IDENTIFICATION</scope>
</reference>
<evidence type="ECO:0000256" key="1">
    <source>
        <dbReference type="SAM" id="MobiDB-lite"/>
    </source>
</evidence>
<reference evidence="2 3" key="2">
    <citation type="submission" date="2018-11" db="EMBL/GenBank/DDBJ databases">
        <authorList>
            <consortium name="Pathogen Informatics"/>
        </authorList>
    </citation>
    <scope>NUCLEOTIDE SEQUENCE [LARGE SCALE GENOMIC DNA]</scope>
</reference>
<evidence type="ECO:0000313" key="4">
    <source>
        <dbReference type="WBParaSite" id="TTAC_0000413101-mRNA-1"/>
    </source>
</evidence>
<dbReference type="AlphaFoldDB" id="A0A0R3WTP1"/>
<sequence length="360" mass="39945">MSVDHRDALLWPQNDTFSKEDYSVARAFLDSSNVDGNCKAESHMGCWAGSTPVKDSSPSSTEPTSMLSDKSSCRGTVETKNSENTCFSTDTGDTEHPTSEGSLSPLPPSSQYLIETTNSLSCSLQNAPSDLNTLNSGREVSNHSGVVVSRSRAPQLPLKEQFSQEFPVISSNEYKPASAANDRPPFLDSHSSYYNGSASNRMGFSNVERSSYHIHSQHGCNTCPDCYPDSRKFSTPSLLSDVLGLQKFPNSYQSTYSSSPYCWKSSCRSPGLPTCSQESLEVRRRFALQQMYQSAQANRRLPRSAAREFYQQAQDRARQSHYPYLDPYTHFRGSLSEYTESKKYADYSTGGGRLPYSGYT</sequence>
<dbReference type="EMBL" id="UYWX01003700">
    <property type="protein sequence ID" value="VDM24215.1"/>
    <property type="molecule type" value="Genomic_DNA"/>
</dbReference>
<gene>
    <name evidence="2" type="ORF">TTAC_LOCUS4116</name>
</gene>
<dbReference type="Proteomes" id="UP000274429">
    <property type="component" value="Unassembled WGS sequence"/>
</dbReference>
<protein>
    <submittedName>
        <fullName evidence="4">ZM domain-containing protein</fullName>
    </submittedName>
</protein>
<evidence type="ECO:0000313" key="2">
    <source>
        <dbReference type="EMBL" id="VDM24215.1"/>
    </source>
</evidence>
<proteinExistence type="predicted"/>
<feature type="region of interest" description="Disordered" evidence="1">
    <location>
        <begin position="48"/>
        <end position="110"/>
    </location>
</feature>
<organism evidence="4">
    <name type="scientific">Hydatigena taeniaeformis</name>
    <name type="common">Feline tapeworm</name>
    <name type="synonym">Taenia taeniaeformis</name>
    <dbReference type="NCBI Taxonomy" id="6205"/>
    <lineage>
        <taxon>Eukaryota</taxon>
        <taxon>Metazoa</taxon>
        <taxon>Spiralia</taxon>
        <taxon>Lophotrochozoa</taxon>
        <taxon>Platyhelminthes</taxon>
        <taxon>Cestoda</taxon>
        <taxon>Eucestoda</taxon>
        <taxon>Cyclophyllidea</taxon>
        <taxon>Taeniidae</taxon>
        <taxon>Hydatigera</taxon>
    </lineage>
</organism>
<evidence type="ECO:0000313" key="3">
    <source>
        <dbReference type="Proteomes" id="UP000274429"/>
    </source>
</evidence>
<accession>A0A0R3WTP1</accession>
<feature type="compositionally biased region" description="Polar residues" evidence="1">
    <location>
        <begin position="53"/>
        <end position="91"/>
    </location>
</feature>
<keyword evidence="3" id="KW-1185">Reference proteome</keyword>
<dbReference type="STRING" id="6205.A0A0R3WTP1"/>